<feature type="transmembrane region" description="Helical" evidence="1">
    <location>
        <begin position="53"/>
        <end position="73"/>
    </location>
</feature>
<keyword evidence="1" id="KW-0472">Membrane</keyword>
<dbReference type="InterPro" id="IPR003675">
    <property type="entry name" value="Rce1/LyrA-like_dom"/>
</dbReference>
<feature type="transmembrane region" description="Helical" evidence="1">
    <location>
        <begin position="169"/>
        <end position="188"/>
    </location>
</feature>
<name>A0A7Z0EPN5_9ACTN</name>
<dbReference type="GO" id="GO:0004175">
    <property type="term" value="F:endopeptidase activity"/>
    <property type="evidence" value="ECO:0007669"/>
    <property type="project" value="UniProtKB-ARBA"/>
</dbReference>
<dbReference type="AlphaFoldDB" id="A0A7Z0EPN5"/>
<evidence type="ECO:0000259" key="2">
    <source>
        <dbReference type="Pfam" id="PF02517"/>
    </source>
</evidence>
<keyword evidence="4" id="KW-1185">Reference proteome</keyword>
<protein>
    <recommendedName>
        <fullName evidence="2">CAAX prenyl protease 2/Lysostaphin resistance protein A-like domain-containing protein</fullName>
    </recommendedName>
</protein>
<evidence type="ECO:0000313" key="3">
    <source>
        <dbReference type="EMBL" id="NYJ35966.1"/>
    </source>
</evidence>
<dbReference type="EMBL" id="JACCFS010000001">
    <property type="protein sequence ID" value="NYJ35966.1"/>
    <property type="molecule type" value="Genomic_DNA"/>
</dbReference>
<organism evidence="3 4">
    <name type="scientific">Nocardiopsis aegyptia</name>
    <dbReference type="NCBI Taxonomy" id="220378"/>
    <lineage>
        <taxon>Bacteria</taxon>
        <taxon>Bacillati</taxon>
        <taxon>Actinomycetota</taxon>
        <taxon>Actinomycetes</taxon>
        <taxon>Streptosporangiales</taxon>
        <taxon>Nocardiopsidaceae</taxon>
        <taxon>Nocardiopsis</taxon>
    </lineage>
</organism>
<dbReference type="Pfam" id="PF02517">
    <property type="entry name" value="Rce1-like"/>
    <property type="match status" value="1"/>
</dbReference>
<feature type="transmembrane region" description="Helical" evidence="1">
    <location>
        <begin position="94"/>
        <end position="120"/>
    </location>
</feature>
<evidence type="ECO:0000256" key="1">
    <source>
        <dbReference type="SAM" id="Phobius"/>
    </source>
</evidence>
<dbReference type="PANTHER" id="PTHR39430">
    <property type="entry name" value="MEMBRANE-ASSOCIATED PROTEASE-RELATED"/>
    <property type="match status" value="1"/>
</dbReference>
<keyword evidence="1" id="KW-0812">Transmembrane</keyword>
<dbReference type="GO" id="GO:0080120">
    <property type="term" value="P:CAAX-box protein maturation"/>
    <property type="evidence" value="ECO:0007669"/>
    <property type="project" value="UniProtKB-ARBA"/>
</dbReference>
<reference evidence="3 4" key="1">
    <citation type="submission" date="2020-07" db="EMBL/GenBank/DDBJ databases">
        <title>Sequencing the genomes of 1000 actinobacteria strains.</title>
        <authorList>
            <person name="Klenk H.-P."/>
        </authorList>
    </citation>
    <scope>NUCLEOTIDE SEQUENCE [LARGE SCALE GENOMIC DNA]</scope>
    <source>
        <strain evidence="3 4">DSM 44442</strain>
    </source>
</reference>
<dbReference type="PANTHER" id="PTHR39430:SF1">
    <property type="entry name" value="PROTEASE"/>
    <property type="match status" value="1"/>
</dbReference>
<dbReference type="Proteomes" id="UP000572051">
    <property type="component" value="Unassembled WGS sequence"/>
</dbReference>
<evidence type="ECO:0000313" key="4">
    <source>
        <dbReference type="Proteomes" id="UP000572051"/>
    </source>
</evidence>
<feature type="transmembrane region" description="Helical" evidence="1">
    <location>
        <begin position="251"/>
        <end position="271"/>
    </location>
</feature>
<feature type="transmembrane region" description="Helical" evidence="1">
    <location>
        <begin position="20"/>
        <end position="41"/>
    </location>
</feature>
<sequence length="286" mass="30852">MDDPTPEPPEVRARERRTPLAVRVVVVTAAAFAIWQVVGLVDSLFPGEEVSPLNHTVNAVTAFVLTLPMVWLARRHLDRRPWRGLRLTVDRDGWRPFLVGAASWALPGLAGIALCVAMGWSAFGPPASGGEGIAGLLLLPVMVLLFEAVPEELIFRGYLFRNLNAAMGAWLAVAVQAVLFALWGSAIWVVDGGWAVLAERLPLFLGMGVVLGCLRVLTGSVWACVGFHLVFQTVAQALLNGWYLEVGGADTLTAVAFLLPFVLGVPTAMLLTRTTGRWSERIPDPA</sequence>
<proteinExistence type="predicted"/>
<dbReference type="RefSeq" id="WP_179825526.1">
    <property type="nucleotide sequence ID" value="NZ_JACCFS010000001.1"/>
</dbReference>
<gene>
    <name evidence="3" type="ORF">HNR10_003847</name>
</gene>
<keyword evidence="1" id="KW-1133">Transmembrane helix</keyword>
<accession>A0A7Z0EPN5</accession>
<comment type="caution">
    <text evidence="3">The sequence shown here is derived from an EMBL/GenBank/DDBJ whole genome shotgun (WGS) entry which is preliminary data.</text>
</comment>
<feature type="transmembrane region" description="Helical" evidence="1">
    <location>
        <begin position="132"/>
        <end position="149"/>
    </location>
</feature>
<feature type="domain" description="CAAX prenyl protease 2/Lysostaphin resistance protein A-like" evidence="2">
    <location>
        <begin position="136"/>
        <end position="233"/>
    </location>
</feature>